<evidence type="ECO:0000313" key="11">
    <source>
        <dbReference type="RefSeq" id="XP_072860550.1"/>
    </source>
</evidence>
<dbReference type="SUPFAM" id="SSF56801">
    <property type="entry name" value="Acetyl-CoA synthetase-like"/>
    <property type="match status" value="1"/>
</dbReference>
<dbReference type="PANTHER" id="PTHR43107">
    <property type="entry name" value="LONG-CHAIN FATTY ACID TRANSPORT PROTEIN"/>
    <property type="match status" value="1"/>
</dbReference>
<evidence type="ECO:0000259" key="9">
    <source>
        <dbReference type="Pfam" id="PF13193"/>
    </source>
</evidence>
<accession>A0ABM5GSD3</accession>
<keyword evidence="3" id="KW-0276">Fatty acid metabolism</keyword>
<dbReference type="EC" id="6.2.1.3" evidence="4"/>
<comment type="catalytic activity">
    <reaction evidence="5">
        <text>a very long-chain fatty acid + ATP + CoA = a very long-chain fatty acyl-CoA + AMP + diphosphate</text>
        <dbReference type="Rhea" id="RHEA:54536"/>
        <dbReference type="ChEBI" id="CHEBI:30616"/>
        <dbReference type="ChEBI" id="CHEBI:33019"/>
        <dbReference type="ChEBI" id="CHEBI:57287"/>
        <dbReference type="ChEBI" id="CHEBI:58950"/>
        <dbReference type="ChEBI" id="CHEBI:138261"/>
        <dbReference type="ChEBI" id="CHEBI:456215"/>
    </reaction>
    <physiologicalReaction direction="left-to-right" evidence="5">
        <dbReference type="Rhea" id="RHEA:54537"/>
    </physiologicalReaction>
</comment>
<evidence type="ECO:0000256" key="4">
    <source>
        <dbReference type="ARBA" id="ARBA00026121"/>
    </source>
</evidence>
<protein>
    <recommendedName>
        <fullName evidence="4">long-chain-fatty-acid--CoA ligase</fullName>
        <ecNumber evidence="4">6.2.1.3</ecNumber>
    </recommendedName>
    <alternativeName>
        <fullName evidence="6">Long-chain-fatty-acid--CoA ligase</fullName>
    </alternativeName>
</protein>
<keyword evidence="3" id="KW-0443">Lipid metabolism</keyword>
<dbReference type="RefSeq" id="XP_072860550.1">
    <property type="nucleotide sequence ID" value="XM_073004449.1"/>
</dbReference>
<name>A0ABM5GSD3_9SAUR</name>
<keyword evidence="2" id="KW-0436">Ligase</keyword>
<dbReference type="InterPro" id="IPR000873">
    <property type="entry name" value="AMP-dep_synth/lig_dom"/>
</dbReference>
<evidence type="ECO:0000256" key="3">
    <source>
        <dbReference type="ARBA" id="ARBA00022832"/>
    </source>
</evidence>
<dbReference type="Gene3D" id="3.40.50.12780">
    <property type="entry name" value="N-terminal domain of ligase-like"/>
    <property type="match status" value="2"/>
</dbReference>
<dbReference type="Proteomes" id="UP001652642">
    <property type="component" value="Chromosome 6"/>
</dbReference>
<evidence type="ECO:0000256" key="2">
    <source>
        <dbReference type="ARBA" id="ARBA00022598"/>
    </source>
</evidence>
<evidence type="ECO:0000259" key="8">
    <source>
        <dbReference type="Pfam" id="PF00501"/>
    </source>
</evidence>
<organism evidence="10 11">
    <name type="scientific">Pogona vitticeps</name>
    <name type="common">central bearded dragon</name>
    <dbReference type="NCBI Taxonomy" id="103695"/>
    <lineage>
        <taxon>Eukaryota</taxon>
        <taxon>Metazoa</taxon>
        <taxon>Chordata</taxon>
        <taxon>Craniata</taxon>
        <taxon>Vertebrata</taxon>
        <taxon>Euteleostomi</taxon>
        <taxon>Lepidosauria</taxon>
        <taxon>Squamata</taxon>
        <taxon>Bifurcata</taxon>
        <taxon>Unidentata</taxon>
        <taxon>Episquamata</taxon>
        <taxon>Toxicofera</taxon>
        <taxon>Iguania</taxon>
        <taxon>Acrodonta</taxon>
        <taxon>Agamidae</taxon>
        <taxon>Amphibolurinae</taxon>
        <taxon>Pogona</taxon>
    </lineage>
</organism>
<evidence type="ECO:0000256" key="5">
    <source>
        <dbReference type="ARBA" id="ARBA00036527"/>
    </source>
</evidence>
<comment type="similarity">
    <text evidence="1">Belongs to the ATP-dependent AMP-binding enzyme family.</text>
</comment>
<dbReference type="InterPro" id="IPR042099">
    <property type="entry name" value="ANL_N_sf"/>
</dbReference>
<dbReference type="Gene3D" id="3.30.300.30">
    <property type="match status" value="1"/>
</dbReference>
<dbReference type="Pfam" id="PF00501">
    <property type="entry name" value="AMP-binding"/>
    <property type="match status" value="1"/>
</dbReference>
<dbReference type="InterPro" id="IPR025110">
    <property type="entry name" value="AMP-bd_C"/>
</dbReference>
<evidence type="ECO:0000256" key="7">
    <source>
        <dbReference type="ARBA" id="ARBA00048666"/>
    </source>
</evidence>
<comment type="catalytic activity">
    <reaction evidence="7">
        <text>tetracosanoate + ATP + CoA = tetracosanoyl-CoA + AMP + diphosphate</text>
        <dbReference type="Rhea" id="RHEA:33639"/>
        <dbReference type="ChEBI" id="CHEBI:30616"/>
        <dbReference type="ChEBI" id="CHEBI:31014"/>
        <dbReference type="ChEBI" id="CHEBI:33019"/>
        <dbReference type="ChEBI" id="CHEBI:57287"/>
        <dbReference type="ChEBI" id="CHEBI:65052"/>
        <dbReference type="ChEBI" id="CHEBI:456215"/>
    </reaction>
    <physiologicalReaction direction="left-to-right" evidence="7">
        <dbReference type="Rhea" id="RHEA:33640"/>
    </physiologicalReaction>
</comment>
<reference evidence="11" key="1">
    <citation type="submission" date="2025-08" db="UniProtKB">
        <authorList>
            <consortium name="RefSeq"/>
        </authorList>
    </citation>
    <scope>IDENTIFICATION</scope>
</reference>
<evidence type="ECO:0000256" key="6">
    <source>
        <dbReference type="ARBA" id="ARBA00041297"/>
    </source>
</evidence>
<dbReference type="PANTHER" id="PTHR43107:SF4">
    <property type="entry name" value="LONG-CHAIN FATTY ACID TRANSPORT PROTEIN 2"/>
    <property type="match status" value="1"/>
</dbReference>
<dbReference type="Pfam" id="PF13193">
    <property type="entry name" value="AMP-binding_C"/>
    <property type="match status" value="1"/>
</dbReference>
<feature type="domain" description="AMP-binding enzyme C-terminal" evidence="9">
    <location>
        <begin position="443"/>
        <end position="519"/>
    </location>
</feature>
<evidence type="ECO:0000256" key="1">
    <source>
        <dbReference type="ARBA" id="ARBA00006432"/>
    </source>
</evidence>
<proteinExistence type="inferred from homology"/>
<dbReference type="GeneID" id="110091316"/>
<gene>
    <name evidence="11" type="primary">LOC110091316</name>
</gene>
<sequence length="567" mass="64068">MLALYTIVLGLLILLPLLGNVFFPYLWPDLRFLFSYLHMRHRCRKRLQSNPPVTFLEVFLAKVQKHPRKPLILFGEEVYSYREIDRRSSQAARVFQGHLGLKEGDTVAVFLKNCPAYLWVWMGLEKIGCTMACVNYSIRSKSLLHVLKSCAAKVLLTTPDFQAAIEEVLPALRENGVQVFSLSDDSPTESVEGLLGHIKSSSAEPVPVSCRANITAKSTSLNIFTSGTTGATLVLRSKFSASCFWDDCRRYQVTAIHYVGELMSYLCNSPKKDNDRDHRVRIAIGNGIRGEVWKEFLHRFGSIRIYEFYGATEGNISFINYTGKIGAVGKTNFLLKKVTKFELIKYDVDLDEPVRDEKGCCVLVSPGETGLLVAKITEVTPFVGYAGDREKTEKKILRDVLKKGDCYFNTGDLLMQDREGFLYFQDRVGDTFRWKGENVATTEVEKILVALDFIQEINVYGVPVPGHEGKIGMAAVRLKEGLTFDGKKLYEHARASMPSYAIPHFIRLREALEITGTFKQCKSQLVKEGFNPAVVSDPLYFLDDREKCYTPMTQQIFSSIAKKKLKL</sequence>
<feature type="domain" description="AMP-dependent synthetase/ligase" evidence="8">
    <location>
        <begin position="61"/>
        <end position="231"/>
    </location>
</feature>
<keyword evidence="10" id="KW-1185">Reference proteome</keyword>
<evidence type="ECO:0000313" key="10">
    <source>
        <dbReference type="Proteomes" id="UP001652642"/>
    </source>
</evidence>
<dbReference type="InterPro" id="IPR045851">
    <property type="entry name" value="AMP-bd_C_sf"/>
</dbReference>